<organism evidence="1 2">
    <name type="scientific">Vulcanimicrobium alpinum</name>
    <dbReference type="NCBI Taxonomy" id="3016050"/>
    <lineage>
        <taxon>Bacteria</taxon>
        <taxon>Bacillati</taxon>
        <taxon>Vulcanimicrobiota</taxon>
        <taxon>Vulcanimicrobiia</taxon>
        <taxon>Vulcanimicrobiales</taxon>
        <taxon>Vulcanimicrobiaceae</taxon>
        <taxon>Vulcanimicrobium</taxon>
    </lineage>
</organism>
<reference evidence="1 2" key="1">
    <citation type="journal article" date="2022" name="ISME Commun">
        <title>Vulcanimicrobium alpinus gen. nov. sp. nov., the first cultivated representative of the candidate phylum 'Eremiobacterota', is a metabolically versatile aerobic anoxygenic phototroph.</title>
        <authorList>
            <person name="Yabe S."/>
            <person name="Muto K."/>
            <person name="Abe K."/>
            <person name="Yokota A."/>
            <person name="Staudigel H."/>
            <person name="Tebo B.M."/>
        </authorList>
    </citation>
    <scope>NUCLEOTIDE SEQUENCE [LARGE SCALE GENOMIC DNA]</scope>
    <source>
        <strain evidence="1 2">WC8-2</strain>
    </source>
</reference>
<keyword evidence="2" id="KW-1185">Reference proteome</keyword>
<dbReference type="AlphaFoldDB" id="A0AAN2CAT2"/>
<proteinExistence type="predicted"/>
<dbReference type="EMBL" id="AP025523">
    <property type="protein sequence ID" value="BDE06927.1"/>
    <property type="molecule type" value="Genomic_DNA"/>
</dbReference>
<gene>
    <name evidence="1" type="ORF">WPS_22030</name>
</gene>
<evidence type="ECO:0000313" key="1">
    <source>
        <dbReference type="EMBL" id="BDE06927.1"/>
    </source>
</evidence>
<dbReference type="Proteomes" id="UP001317532">
    <property type="component" value="Chromosome"/>
</dbReference>
<name>A0AAN2CAT2_UNVUL</name>
<dbReference type="KEGG" id="vab:WPS_22030"/>
<sequence length="184" mass="20801">MSTPRLQAFESADTVNRVVALLLRFPEIHSVRSNPADATLTLSFAVRKRLDRVQARAFGERLSEYVRTFLDLRGDVPAKIAVTCDRDAAVSFVHVTRDAATFSREELELVVALFAESFRAILVRDHADVPVDDDPAARDELVDVALDALRDPSQRQRLVGFREEQRVLVYFVHARKRAKARARS</sequence>
<accession>A0AAN2CAT2</accession>
<protein>
    <submittedName>
        <fullName evidence="1">Uncharacterized protein</fullName>
    </submittedName>
</protein>
<evidence type="ECO:0000313" key="2">
    <source>
        <dbReference type="Proteomes" id="UP001317532"/>
    </source>
</evidence>